<sequence length="525" mass="60795">MEVEQSRHLQHLQNSIQENNEGMTTQLKDLYEELQQAHEKIKVLEREKSDKELEMRKLKSDNGSVLRIELDACRQQLELERNRRELLQNRVGELESKLSEERNSQDLLSGVGSQNSVDLSKGLSVGDVRAEIQNLQQQLEKEKETKKQKDELIFTLKEELEDLNCKKPGDIKTSLEEVDSELVLVKEELQKVWDMLKSKDTELEEQYQELESARDQYTECSTERVRLEQLVTSLQKQTEEKEQSIKHLQQIREMEKTEMDIERWRKQLKLKGLFKEKQNLESAYKQIPKDKKPADDWTVKSRLVKNVLNSVKAHKEHQENVVKEKRQQEEQQNLNVESEEKDVKKLQTQLKEQQENISTMSSEIKMLREKNESLMKAKLRFQQQVQQIRSISQPGCEKESRDPIVPRLSRDTKASHKENELESNSQGSSTPVAGTQTPEGSWSGSQQSSRSPTPINTNNATSSPLRLNFPGTMGRSWRNSMEGSLLSPRSNADSESSLTPRASTLLSPRPYQPWNSKTLQKFGES</sequence>
<feature type="compositionally biased region" description="Polar residues" evidence="2">
    <location>
        <begin position="477"/>
        <end position="506"/>
    </location>
</feature>
<feature type="region of interest" description="Disordered" evidence="2">
    <location>
        <begin position="388"/>
        <end position="525"/>
    </location>
</feature>
<keyword evidence="1" id="KW-0175">Coiled coil</keyword>
<proteinExistence type="predicted"/>
<feature type="coiled-coil region" evidence="1">
    <location>
        <begin position="196"/>
        <end position="254"/>
    </location>
</feature>
<feature type="compositionally biased region" description="Polar residues" evidence="2">
    <location>
        <begin position="422"/>
        <end position="439"/>
    </location>
</feature>
<feature type="compositionally biased region" description="Low complexity" evidence="2">
    <location>
        <begin position="440"/>
        <end position="451"/>
    </location>
</feature>
<evidence type="ECO:0000256" key="1">
    <source>
        <dbReference type="SAM" id="Coils"/>
    </source>
</evidence>
<accession>A0A2G9S3Q7</accession>
<dbReference type="EMBL" id="KV927721">
    <property type="protein sequence ID" value="PIO34777.1"/>
    <property type="molecule type" value="Genomic_DNA"/>
</dbReference>
<feature type="region of interest" description="Disordered" evidence="2">
    <location>
        <begin position="314"/>
        <end position="356"/>
    </location>
</feature>
<keyword evidence="4" id="KW-1185">Reference proteome</keyword>
<reference evidence="4" key="1">
    <citation type="journal article" date="2017" name="Nat. Commun.">
        <title>The North American bullfrog draft genome provides insight into hormonal regulation of long noncoding RNA.</title>
        <authorList>
            <person name="Hammond S.A."/>
            <person name="Warren R.L."/>
            <person name="Vandervalk B.P."/>
            <person name="Kucuk E."/>
            <person name="Khan H."/>
            <person name="Gibb E.A."/>
            <person name="Pandoh P."/>
            <person name="Kirk H."/>
            <person name="Zhao Y."/>
            <person name="Jones M."/>
            <person name="Mungall A.J."/>
            <person name="Coope R."/>
            <person name="Pleasance S."/>
            <person name="Moore R.A."/>
            <person name="Holt R.A."/>
            <person name="Round J.M."/>
            <person name="Ohora S."/>
            <person name="Walle B.V."/>
            <person name="Veldhoen N."/>
            <person name="Helbing C.C."/>
            <person name="Birol I."/>
        </authorList>
    </citation>
    <scope>NUCLEOTIDE SEQUENCE [LARGE SCALE GENOMIC DNA]</scope>
</reference>
<feature type="region of interest" description="Disordered" evidence="2">
    <location>
        <begin position="1"/>
        <end position="23"/>
    </location>
</feature>
<dbReference type="OrthoDB" id="5982442at2759"/>
<feature type="compositionally biased region" description="Polar residues" evidence="2">
    <location>
        <begin position="452"/>
        <end position="465"/>
    </location>
</feature>
<feature type="compositionally biased region" description="Polar residues" evidence="2">
    <location>
        <begin position="11"/>
        <end position="23"/>
    </location>
</feature>
<evidence type="ECO:0000256" key="2">
    <source>
        <dbReference type="SAM" id="MobiDB-lite"/>
    </source>
</evidence>
<organism evidence="3 4">
    <name type="scientific">Aquarana catesbeiana</name>
    <name type="common">American bullfrog</name>
    <name type="synonym">Rana catesbeiana</name>
    <dbReference type="NCBI Taxonomy" id="8400"/>
    <lineage>
        <taxon>Eukaryota</taxon>
        <taxon>Metazoa</taxon>
        <taxon>Chordata</taxon>
        <taxon>Craniata</taxon>
        <taxon>Vertebrata</taxon>
        <taxon>Euteleostomi</taxon>
        <taxon>Amphibia</taxon>
        <taxon>Batrachia</taxon>
        <taxon>Anura</taxon>
        <taxon>Neobatrachia</taxon>
        <taxon>Ranoidea</taxon>
        <taxon>Ranidae</taxon>
        <taxon>Aquarana</taxon>
    </lineage>
</organism>
<feature type="compositionally biased region" description="Basic and acidic residues" evidence="2">
    <location>
        <begin position="396"/>
        <end position="420"/>
    </location>
</feature>
<feature type="compositionally biased region" description="Basic and acidic residues" evidence="2">
    <location>
        <begin position="316"/>
        <end position="329"/>
    </location>
</feature>
<dbReference type="AlphaFoldDB" id="A0A2G9S3Q7"/>
<protein>
    <submittedName>
        <fullName evidence="3">Uncharacterized protein</fullName>
    </submittedName>
</protein>
<name>A0A2G9S3Q7_AQUCT</name>
<gene>
    <name evidence="3" type="ORF">AB205_0019310</name>
</gene>
<dbReference type="Proteomes" id="UP000228934">
    <property type="component" value="Unassembled WGS sequence"/>
</dbReference>
<evidence type="ECO:0000313" key="3">
    <source>
        <dbReference type="EMBL" id="PIO34777.1"/>
    </source>
</evidence>
<evidence type="ECO:0000313" key="4">
    <source>
        <dbReference type="Proteomes" id="UP000228934"/>
    </source>
</evidence>